<reference evidence="1 2" key="1">
    <citation type="journal article" date="2018" name="Mol. Biol. Evol.">
        <title>Broad Genomic Sampling Reveals a Smut Pathogenic Ancestry of the Fungal Clade Ustilaginomycotina.</title>
        <authorList>
            <person name="Kijpornyongpan T."/>
            <person name="Mondo S.J."/>
            <person name="Barry K."/>
            <person name="Sandor L."/>
            <person name="Lee J."/>
            <person name="Lipzen A."/>
            <person name="Pangilinan J."/>
            <person name="LaButti K."/>
            <person name="Hainaut M."/>
            <person name="Henrissat B."/>
            <person name="Grigoriev I.V."/>
            <person name="Spatafora J.W."/>
            <person name="Aime M.C."/>
        </authorList>
    </citation>
    <scope>NUCLEOTIDE SEQUENCE [LARGE SCALE GENOMIC DNA]</scope>
    <source>
        <strain evidence="1 2">SA 807</strain>
    </source>
</reference>
<gene>
    <name evidence="1" type="ORF">IE53DRAFT_389693</name>
</gene>
<proteinExistence type="predicted"/>
<keyword evidence="2" id="KW-1185">Reference proteome</keyword>
<dbReference type="EMBL" id="KZ820263">
    <property type="protein sequence ID" value="PWN48134.1"/>
    <property type="molecule type" value="Genomic_DNA"/>
</dbReference>
<accession>A0ACD0NQQ2</accession>
<protein>
    <submittedName>
        <fullName evidence="1">COG2-domain-containing protein</fullName>
    </submittedName>
</protein>
<evidence type="ECO:0000313" key="1">
    <source>
        <dbReference type="EMBL" id="PWN48134.1"/>
    </source>
</evidence>
<evidence type="ECO:0000313" key="2">
    <source>
        <dbReference type="Proteomes" id="UP000245626"/>
    </source>
</evidence>
<name>A0ACD0NQQ2_9BASI</name>
<organism evidence="1 2">
    <name type="scientific">Violaceomyces palustris</name>
    <dbReference type="NCBI Taxonomy" id="1673888"/>
    <lineage>
        <taxon>Eukaryota</taxon>
        <taxon>Fungi</taxon>
        <taxon>Dikarya</taxon>
        <taxon>Basidiomycota</taxon>
        <taxon>Ustilaginomycotina</taxon>
        <taxon>Ustilaginomycetes</taxon>
        <taxon>Violaceomycetales</taxon>
        <taxon>Violaceomycetaceae</taxon>
        <taxon>Violaceomyces</taxon>
    </lineage>
</organism>
<sequence length="1301" mass="143057">MSEADDPLLRVGQSQDPQDSTPPFPELTPLSHDLDLLSPIKSPDFDLDQFLLSRTKASDLNHIISDLRSYGQNLKEELVAIINHDYKDFVSLGSGLESESHRIARLGWSSSPSTSASPRKGEMAPVRETLVRSRDTLRGVEREIQDCMRRREEARERKVCLDLMLQLHDSVTRLEGLLLIPSSGKGSFRRSSYARSYSANGDPATPRDHDDAVFEDDAEESDQGSEDALSSDLEDDSDDDYFNAVHSPQDQALSSSISPEDSPKVLTKQIGALPFSLSPNDMDGAHQASSSIHSKHQQLQERRKKRRRSGNRKSFIGVHGSMASRSPESPTSPIKSLSRSGSSKLLTKSAARMAMNGKDDAISSSLLSLPQRISRTSAEFSRLGFLSKRVQEQGLQAFSNVLKERIDHIRTTLRRDLRALLKALLSPQSLLVRGPWDDGIAEELVAPRRSSIVLSPRRHRSSSTRGPQQAAASGPSNITGPAQDLESWSQVALLASEEQEQQEAKGDEEEREGGTGGRRTEREYWEERRSEQRGWLEMVLNTFVALGPSSARQAAATKDQGLMDHSEEFESLGAREAEEAVRESLVRDWMAKAINSSSLEEKPPPTSTPKTPMTLWTDDGRSRKEELAYSSEVESRLLPILLDWEKLSRGMGPCPVEADEPLLRLYNKILTFVARDCWHICQAADLVSGSSSASKQQQQPKTLSDLNETGNGAKGSQSWGKTGGDASNVVECNVFVNVIWDEISTRLTEELGGTIFFVGRTATFYRNYTITQAFLDSLADLAPSSRAFEQLVKSNSWNSFKRRWQLPVYFQMKFREVITRLEEGLLQGTLPSSSGDGLEKEETGSYSTSWKRDQPLLRGTRVAIESFASPWKDGVHLHELSAREWRVSLQILSRYKGWIESELPEDLMAAITAGGVATHPNQNQNQNQPNNRLEGLRQHARSGSDGSAGGRGSMEGQSRGWNNNGTAAVPNLPPSRTGTPLGARETEPRDIQGEDQMLNHLTCLAADSLLLETKVHEIFDNTILPRLVLGQVKRGADDGDDGDDEVMFESLRGVLEESLSYRKNLLPLVRRAVTGILKSRCAEPLRLVRSINTQYRSGVSSPSSSTGSSAGKTKAGGEGQASLGPEPSAFVDQVLRPLFHFLGGRSADEDAATATSSSSAHPTSPALKLDREVREDWSIEVVEDVVNRYASSLLTMNKNHESLRRLKRGNKGIGGIQGMVGGLISGGGGGASSLFGGGGAGSGGEDVEGERMRRQMESDVDRLESEVARLGKACDVRIELKGWPAWERLRRACKGSTEDLY</sequence>
<dbReference type="Proteomes" id="UP000245626">
    <property type="component" value="Unassembled WGS sequence"/>
</dbReference>